<reference evidence="2 3" key="2">
    <citation type="submission" date="2009-02" db="EMBL/GenBank/DDBJ databases">
        <title>Draft genome sequence of Clostridium asparagiforme (DSM 15981).</title>
        <authorList>
            <person name="Sudarsanam P."/>
            <person name="Ley R."/>
            <person name="Guruge J."/>
            <person name="Turnbaugh P.J."/>
            <person name="Mahowald M."/>
            <person name="Liep D."/>
            <person name="Gordon J."/>
        </authorList>
    </citation>
    <scope>NUCLEOTIDE SEQUENCE [LARGE SCALE GENOMIC DNA]</scope>
    <source>
        <strain evidence="2 3">DSM 15981</strain>
    </source>
</reference>
<proteinExistence type="predicted"/>
<evidence type="ECO:0000256" key="1">
    <source>
        <dbReference type="ARBA" id="ARBA00023121"/>
    </source>
</evidence>
<comment type="caution">
    <text evidence="2">The sequence shown here is derived from an EMBL/GenBank/DDBJ whole genome shotgun (WGS) entry which is preliminary data.</text>
</comment>
<dbReference type="Gene3D" id="3.40.50.10440">
    <property type="entry name" value="Dihydroxyacetone kinase, domain 1"/>
    <property type="match status" value="1"/>
</dbReference>
<keyword evidence="3" id="KW-1185">Reference proteome</keyword>
<dbReference type="PANTHER" id="PTHR33434">
    <property type="entry name" value="DEGV DOMAIN-CONTAINING PROTEIN DR_1986-RELATED"/>
    <property type="match status" value="1"/>
</dbReference>
<name>C0CZB3_9FIRM</name>
<organism evidence="2 3">
    <name type="scientific">[Clostridium] asparagiforme DSM 15981</name>
    <dbReference type="NCBI Taxonomy" id="518636"/>
    <lineage>
        <taxon>Bacteria</taxon>
        <taxon>Bacillati</taxon>
        <taxon>Bacillota</taxon>
        <taxon>Clostridia</taxon>
        <taxon>Lachnospirales</taxon>
        <taxon>Lachnospiraceae</taxon>
        <taxon>Enterocloster</taxon>
    </lineage>
</organism>
<protein>
    <submittedName>
        <fullName evidence="2">EDD domain protein, DegV family</fullName>
    </submittedName>
</protein>
<dbReference type="InterPro" id="IPR003797">
    <property type="entry name" value="DegV"/>
</dbReference>
<reference evidence="2 3" key="1">
    <citation type="submission" date="2009-01" db="EMBL/GenBank/DDBJ databases">
        <authorList>
            <person name="Fulton L."/>
            <person name="Clifton S."/>
            <person name="Fulton B."/>
            <person name="Xu J."/>
            <person name="Minx P."/>
            <person name="Pepin K.H."/>
            <person name="Johnson M."/>
            <person name="Bhonagiri V."/>
            <person name="Nash W.E."/>
            <person name="Mardis E.R."/>
            <person name="Wilson R.K."/>
        </authorList>
    </citation>
    <scope>NUCLEOTIDE SEQUENCE [LARGE SCALE GENOMIC DNA]</scope>
    <source>
        <strain evidence="2 3">DSM 15981</strain>
    </source>
</reference>
<dbReference type="GO" id="GO:0008289">
    <property type="term" value="F:lipid binding"/>
    <property type="evidence" value="ECO:0007669"/>
    <property type="project" value="UniProtKB-KW"/>
</dbReference>
<evidence type="ECO:0000313" key="2">
    <source>
        <dbReference type="EMBL" id="EEG55598.1"/>
    </source>
</evidence>
<dbReference type="Gene3D" id="2.20.28.50">
    <property type="entry name" value="degv family protein"/>
    <property type="match status" value="1"/>
</dbReference>
<dbReference type="EMBL" id="ACCJ01000138">
    <property type="protein sequence ID" value="EEG55598.1"/>
    <property type="molecule type" value="Genomic_DNA"/>
</dbReference>
<dbReference type="Gene3D" id="3.30.1180.10">
    <property type="match status" value="1"/>
</dbReference>
<evidence type="ECO:0000313" key="3">
    <source>
        <dbReference type="Proteomes" id="UP000004756"/>
    </source>
</evidence>
<dbReference type="PANTHER" id="PTHR33434:SF2">
    <property type="entry name" value="FATTY ACID-BINDING PROTEIN TM_1468"/>
    <property type="match status" value="1"/>
</dbReference>
<accession>C0CZB3</accession>
<gene>
    <name evidence="2" type="ORF">CLOSTASPAR_02340</name>
</gene>
<dbReference type="NCBIfam" id="TIGR00762">
    <property type="entry name" value="DegV"/>
    <property type="match status" value="1"/>
</dbReference>
<sequence>MLKKWRDPCRKTRMLRVWRKLNMTYKIIGDSCLDLTEEMKRDSRFQMVPLTLQVGSAQVVDDETFDQKKFLGLVKACPECPKTACPSPETYKEAYEQAEAEAVFVITLSGHLSGSNNSAVLAKRLFEEERAEKQITDNKRVEVIDSLSASAGELNIALYIQGLCEAGLEFDEVVKRALEFRDRMHTYFVLETLDTLRKNGRLSGLQAFFATALNIKPVMGADKGTIIKLDQARGINKGLQRMCDIAVQEAGDSADKVAVIAHCNNAQRADYVKAELAKRAKFKAIVITETAGVATVYAGDGGIVLAI</sequence>
<dbReference type="InterPro" id="IPR043168">
    <property type="entry name" value="DegV_C"/>
</dbReference>
<dbReference type="HOGENOM" id="CLU_048251_2_1_9"/>
<dbReference type="SUPFAM" id="SSF82549">
    <property type="entry name" value="DAK1/DegV-like"/>
    <property type="match status" value="1"/>
</dbReference>
<keyword evidence="1" id="KW-0446">Lipid-binding</keyword>
<dbReference type="InterPro" id="IPR050270">
    <property type="entry name" value="DegV_domain_contain"/>
</dbReference>
<dbReference type="PROSITE" id="PS51482">
    <property type="entry name" value="DEGV"/>
    <property type="match status" value="1"/>
</dbReference>
<dbReference type="AlphaFoldDB" id="C0CZB3"/>
<dbReference type="Pfam" id="PF02645">
    <property type="entry name" value="DegV"/>
    <property type="match status" value="1"/>
</dbReference>
<dbReference type="Proteomes" id="UP000004756">
    <property type="component" value="Unassembled WGS sequence"/>
</dbReference>